<dbReference type="PROSITE" id="PS51257">
    <property type="entry name" value="PROKAR_LIPOPROTEIN"/>
    <property type="match status" value="1"/>
</dbReference>
<dbReference type="KEGG" id="uam:UABAM_03492"/>
<organism evidence="2 3">
    <name type="scientific">Uabimicrobium amorphum</name>
    <dbReference type="NCBI Taxonomy" id="2596890"/>
    <lineage>
        <taxon>Bacteria</taxon>
        <taxon>Pseudomonadati</taxon>
        <taxon>Planctomycetota</taxon>
        <taxon>Candidatus Uabimicrobiia</taxon>
        <taxon>Candidatus Uabimicrobiales</taxon>
        <taxon>Candidatus Uabimicrobiaceae</taxon>
        <taxon>Candidatus Uabimicrobium</taxon>
    </lineage>
</organism>
<dbReference type="Pfam" id="PF07119">
    <property type="entry name" value="DUF1375"/>
    <property type="match status" value="1"/>
</dbReference>
<dbReference type="RefSeq" id="WP_173013378.1">
    <property type="nucleotide sequence ID" value="NZ_AP019860.1"/>
</dbReference>
<dbReference type="InterPro" id="IPR010780">
    <property type="entry name" value="DUF1375"/>
</dbReference>
<protein>
    <recommendedName>
        <fullName evidence="4">YceK/YidQ family lipoprotein</fullName>
    </recommendedName>
</protein>
<feature type="region of interest" description="Disordered" evidence="1">
    <location>
        <begin position="85"/>
        <end position="108"/>
    </location>
</feature>
<evidence type="ECO:0008006" key="4">
    <source>
        <dbReference type="Google" id="ProtNLM"/>
    </source>
</evidence>
<sequence>MNKLIILISVFAMVGCGTVLNLSRPAKADENPLHIGNHPTMEYYGGAAMSSEIGPMAIFDFPMSLAFDTLTLPVVYFAKMRAESQAEEEAKNKAERLKVRTGEGSAAK</sequence>
<dbReference type="Proteomes" id="UP000326354">
    <property type="component" value="Chromosome"/>
</dbReference>
<name>A0A5S9INI6_UABAM</name>
<gene>
    <name evidence="2" type="ORF">UABAM_03492</name>
</gene>
<evidence type="ECO:0000256" key="1">
    <source>
        <dbReference type="SAM" id="MobiDB-lite"/>
    </source>
</evidence>
<keyword evidence="3" id="KW-1185">Reference proteome</keyword>
<feature type="compositionally biased region" description="Basic and acidic residues" evidence="1">
    <location>
        <begin position="85"/>
        <end position="101"/>
    </location>
</feature>
<evidence type="ECO:0000313" key="2">
    <source>
        <dbReference type="EMBL" id="BBM85129.1"/>
    </source>
</evidence>
<evidence type="ECO:0000313" key="3">
    <source>
        <dbReference type="Proteomes" id="UP000326354"/>
    </source>
</evidence>
<dbReference type="EMBL" id="AP019860">
    <property type="protein sequence ID" value="BBM85129.1"/>
    <property type="molecule type" value="Genomic_DNA"/>
</dbReference>
<dbReference type="AlphaFoldDB" id="A0A5S9INI6"/>
<proteinExistence type="predicted"/>
<accession>A0A5S9INI6</accession>
<reference evidence="2 3" key="1">
    <citation type="submission" date="2019-08" db="EMBL/GenBank/DDBJ databases">
        <title>Complete genome sequence of Candidatus Uab amorphum.</title>
        <authorList>
            <person name="Shiratori T."/>
            <person name="Suzuki S."/>
            <person name="Kakizawa Y."/>
            <person name="Ishida K."/>
        </authorList>
    </citation>
    <scope>NUCLEOTIDE SEQUENCE [LARGE SCALE GENOMIC DNA]</scope>
    <source>
        <strain evidence="2 3">SRT547</strain>
    </source>
</reference>